<keyword evidence="8" id="KW-1185">Reference proteome</keyword>
<dbReference type="Gene3D" id="3.40.50.300">
    <property type="entry name" value="P-loop containing nucleotide triphosphate hydrolases"/>
    <property type="match status" value="1"/>
</dbReference>
<dbReference type="PANTHER" id="PTHR42711:SF5">
    <property type="entry name" value="ABC TRANSPORTER ATP-BINDING PROTEIN NATA"/>
    <property type="match status" value="1"/>
</dbReference>
<dbReference type="OrthoDB" id="9775490at2"/>
<dbReference type="SMART" id="SM00382">
    <property type="entry name" value="AAA"/>
    <property type="match status" value="1"/>
</dbReference>
<dbReference type="InterPro" id="IPR003439">
    <property type="entry name" value="ABC_transporter-like_ATP-bd"/>
</dbReference>
<dbReference type="eggNOG" id="COG1131">
    <property type="taxonomic scope" value="Bacteria"/>
</dbReference>
<keyword evidence="5" id="KW-0067">ATP-binding</keyword>
<dbReference type="InParanoid" id="C7RD51"/>
<evidence type="ECO:0000259" key="6">
    <source>
        <dbReference type="PROSITE" id="PS50893"/>
    </source>
</evidence>
<dbReference type="PROSITE" id="PS00211">
    <property type="entry name" value="ABC_TRANSPORTER_1"/>
    <property type="match status" value="1"/>
</dbReference>
<dbReference type="GO" id="GO:0005524">
    <property type="term" value="F:ATP binding"/>
    <property type="evidence" value="ECO:0007669"/>
    <property type="project" value="UniProtKB-KW"/>
</dbReference>
<evidence type="ECO:0000313" key="7">
    <source>
        <dbReference type="EMBL" id="ACV27193.1"/>
    </source>
</evidence>
<dbReference type="PROSITE" id="PS50893">
    <property type="entry name" value="ABC_TRANSPORTER_2"/>
    <property type="match status" value="1"/>
</dbReference>
<organism evidence="7 8">
    <name type="scientific">Kangiella koreensis (strain DSM 16069 / JCM 12317 / KCTC 12182 / SW-125)</name>
    <dbReference type="NCBI Taxonomy" id="523791"/>
    <lineage>
        <taxon>Bacteria</taxon>
        <taxon>Pseudomonadati</taxon>
        <taxon>Pseudomonadota</taxon>
        <taxon>Gammaproteobacteria</taxon>
        <taxon>Kangiellales</taxon>
        <taxon>Kangiellaceae</taxon>
        <taxon>Kangiella</taxon>
    </lineage>
</organism>
<dbReference type="SUPFAM" id="SSF52540">
    <property type="entry name" value="P-loop containing nucleoside triphosphate hydrolases"/>
    <property type="match status" value="1"/>
</dbReference>
<evidence type="ECO:0000256" key="5">
    <source>
        <dbReference type="ARBA" id="ARBA00022840"/>
    </source>
</evidence>
<dbReference type="STRING" id="523791.Kkor_1781"/>
<keyword evidence="4" id="KW-0547">Nucleotide-binding</keyword>
<dbReference type="InterPro" id="IPR017871">
    <property type="entry name" value="ABC_transporter-like_CS"/>
</dbReference>
<reference evidence="7 8" key="1">
    <citation type="journal article" date="2009" name="Stand. Genomic Sci.">
        <title>Complete genome sequence of Kangiella koreensis type strain (SW-125).</title>
        <authorList>
            <person name="Han C."/>
            <person name="Sikorski J."/>
            <person name="Lapidus A."/>
            <person name="Nolan M."/>
            <person name="Glavina Del Rio T."/>
            <person name="Tice H."/>
            <person name="Cheng J.F."/>
            <person name="Lucas S."/>
            <person name="Chen F."/>
            <person name="Copeland A."/>
            <person name="Ivanova N."/>
            <person name="Mavromatis K."/>
            <person name="Ovchinnikova G."/>
            <person name="Pati A."/>
            <person name="Bruce D."/>
            <person name="Goodwin L."/>
            <person name="Pitluck S."/>
            <person name="Chen A."/>
            <person name="Palaniappan K."/>
            <person name="Land M."/>
            <person name="Hauser L."/>
            <person name="Chang Y.J."/>
            <person name="Jeffries C.D."/>
            <person name="Chain P."/>
            <person name="Saunders E."/>
            <person name="Brettin T."/>
            <person name="Goker M."/>
            <person name="Tindall B.J."/>
            <person name="Bristow J."/>
            <person name="Eisen J.A."/>
            <person name="Markowitz V."/>
            <person name="Hugenholtz P."/>
            <person name="Kyrpides N.C."/>
            <person name="Klenk H.P."/>
            <person name="Detter J.C."/>
        </authorList>
    </citation>
    <scope>NUCLEOTIDE SEQUENCE [LARGE SCALE GENOMIC DNA]</scope>
    <source>
        <strain evidence="8">DSM 16069 / KCTC 12182 / SW-125</strain>
    </source>
</reference>
<sequence>MIEVRGISKRYGDLQAVDNLSITIEKGHIFGLLGPNGAGKSTTISMMCGLISPDMGTVQLNGEKPTDKATKHKIGLIPQSIALYEELSALDNLSFFADLYGLSAKTKIERMEWSLQFVGLQDRAKDTVSEYSGGMKRRLNLAASLLHDPDFIFMDEPTAGVDPQSRNKLFESVLELKDLGKTIIYTTHYMEEAEKLCDRVGVVDKGQLLALGTVDELIEQHGGHSSVNIRSEHGDESFMTANPVNDLMERLKGMNTVENLSLRRPNLETVFLNLTGKQLRD</sequence>
<dbReference type="AlphaFoldDB" id="C7RD51"/>
<keyword evidence="3" id="KW-0536">Nodulation</keyword>
<evidence type="ECO:0000256" key="3">
    <source>
        <dbReference type="ARBA" id="ARBA00022458"/>
    </source>
</evidence>
<dbReference type="InterPro" id="IPR003593">
    <property type="entry name" value="AAA+_ATPase"/>
</dbReference>
<dbReference type="HOGENOM" id="CLU_000604_1_2_6"/>
<dbReference type="Proteomes" id="UP000001231">
    <property type="component" value="Chromosome"/>
</dbReference>
<gene>
    <name evidence="7" type="ordered locus">Kkor_1781</name>
</gene>
<dbReference type="InterPro" id="IPR027417">
    <property type="entry name" value="P-loop_NTPase"/>
</dbReference>
<accession>C7RD51</accession>
<dbReference type="GO" id="GO:0016887">
    <property type="term" value="F:ATP hydrolysis activity"/>
    <property type="evidence" value="ECO:0007669"/>
    <property type="project" value="InterPro"/>
</dbReference>
<protein>
    <submittedName>
        <fullName evidence="7">ABC transporter related</fullName>
    </submittedName>
</protein>
<dbReference type="InterPro" id="IPR050763">
    <property type="entry name" value="ABC_transporter_ATP-binding"/>
</dbReference>
<evidence type="ECO:0000256" key="2">
    <source>
        <dbReference type="ARBA" id="ARBA00022448"/>
    </source>
</evidence>
<evidence type="ECO:0000256" key="1">
    <source>
        <dbReference type="ARBA" id="ARBA00005417"/>
    </source>
</evidence>
<name>C7RD51_KANKD</name>
<dbReference type="EMBL" id="CP001707">
    <property type="protein sequence ID" value="ACV27193.1"/>
    <property type="molecule type" value="Genomic_DNA"/>
</dbReference>
<dbReference type="Pfam" id="PF00005">
    <property type="entry name" value="ABC_tran"/>
    <property type="match status" value="1"/>
</dbReference>
<feature type="domain" description="ABC transporter" evidence="6">
    <location>
        <begin position="2"/>
        <end position="230"/>
    </location>
</feature>
<dbReference type="PANTHER" id="PTHR42711">
    <property type="entry name" value="ABC TRANSPORTER ATP-BINDING PROTEIN"/>
    <property type="match status" value="1"/>
</dbReference>
<proteinExistence type="inferred from homology"/>
<dbReference type="KEGG" id="kko:Kkor_1781"/>
<evidence type="ECO:0000256" key="4">
    <source>
        <dbReference type="ARBA" id="ARBA00022741"/>
    </source>
</evidence>
<comment type="similarity">
    <text evidence="1">Belongs to the ABC transporter superfamily.</text>
</comment>
<keyword evidence="2" id="KW-0813">Transport</keyword>
<evidence type="ECO:0000313" key="8">
    <source>
        <dbReference type="Proteomes" id="UP000001231"/>
    </source>
</evidence>
<dbReference type="RefSeq" id="WP_015780799.1">
    <property type="nucleotide sequence ID" value="NC_013166.1"/>
</dbReference>